<keyword evidence="2 3" id="KW-1277">Toxin-antitoxin system</keyword>
<reference evidence="4 5" key="1">
    <citation type="submission" date="2013-07" db="EMBL/GenBank/DDBJ databases">
        <title>Genome of Archaeoglobus fulgidus.</title>
        <authorList>
            <person name="Fiebig A."/>
            <person name="Birkeland N.-K."/>
        </authorList>
    </citation>
    <scope>NUCLEOTIDE SEQUENCE [LARGE SCALE GENOMIC DNA]</scope>
    <source>
        <strain evidence="4 5">DSM 8774</strain>
    </source>
</reference>
<organism evidence="4 5">
    <name type="scientific">Archaeoglobus fulgidus DSM 8774</name>
    <dbReference type="NCBI Taxonomy" id="1344584"/>
    <lineage>
        <taxon>Archaea</taxon>
        <taxon>Methanobacteriati</taxon>
        <taxon>Methanobacteriota</taxon>
        <taxon>Archaeoglobi</taxon>
        <taxon>Archaeoglobales</taxon>
        <taxon>Archaeoglobaceae</taxon>
        <taxon>Archaeoglobus</taxon>
    </lineage>
</organism>
<dbReference type="Pfam" id="PF01954">
    <property type="entry name" value="AF2212-like"/>
    <property type="match status" value="1"/>
</dbReference>
<comment type="similarity">
    <text evidence="1 3">Belongs to the UPF0165 family.</text>
</comment>
<dbReference type="SUPFAM" id="SSF141694">
    <property type="entry name" value="AF2212/PG0164-like"/>
    <property type="match status" value="1"/>
</dbReference>
<dbReference type="RefSeq" id="WP_048095530.1">
    <property type="nucleotide sequence ID" value="NZ_CP006577.1"/>
</dbReference>
<evidence type="ECO:0000256" key="2">
    <source>
        <dbReference type="ARBA" id="ARBA00022649"/>
    </source>
</evidence>
<evidence type="ECO:0000256" key="1">
    <source>
        <dbReference type="ARBA" id="ARBA00006615"/>
    </source>
</evidence>
<evidence type="ECO:0000313" key="5">
    <source>
        <dbReference type="Proteomes" id="UP000028501"/>
    </source>
</evidence>
<dbReference type="KEGG" id="afg:AFULGI_00011830"/>
<sequence>MPKIIEAIYENGVFKPLEKVDLKEGEKIRLRIEEGIADVIKKFSRKVDQDVLEEFLRERR</sequence>
<dbReference type="AlphaFoldDB" id="A0A075WK54"/>
<dbReference type="InterPro" id="IPR024069">
    <property type="entry name" value="AF2212-like_dom_sf"/>
</dbReference>
<dbReference type="EMBL" id="CP006577">
    <property type="protein sequence ID" value="AIG97963.1"/>
    <property type="molecule type" value="Genomic_DNA"/>
</dbReference>
<comment type="function">
    <text evidence="3">Antitoxin component of a type II toxin-antitoxin (TA) system.</text>
</comment>
<evidence type="ECO:0000256" key="3">
    <source>
        <dbReference type="RuleBase" id="RU368051"/>
    </source>
</evidence>
<name>A0A075WK54_ARCFL</name>
<gene>
    <name evidence="4" type="ORF">AFULGI_00011830</name>
</gene>
<protein>
    <recommendedName>
        <fullName evidence="3">Antitoxin</fullName>
    </recommendedName>
</protein>
<dbReference type="Gene3D" id="4.10.1150.10">
    <property type="entry name" value="AF2212/PG0164-like"/>
    <property type="match status" value="1"/>
</dbReference>
<dbReference type="HOGENOM" id="CLU_200885_0_0_2"/>
<dbReference type="InterPro" id="IPR008203">
    <property type="entry name" value="AF2212-like"/>
</dbReference>
<dbReference type="Proteomes" id="UP000028501">
    <property type="component" value="Chromosome"/>
</dbReference>
<proteinExistence type="inferred from homology"/>
<dbReference type="GeneID" id="24794692"/>
<accession>A0A075WK54</accession>
<evidence type="ECO:0000313" key="4">
    <source>
        <dbReference type="EMBL" id="AIG97963.1"/>
    </source>
</evidence>